<accession>A0ABS3X8D1</accession>
<dbReference type="RefSeq" id="WP_209238724.1">
    <property type="nucleotide sequence ID" value="NZ_JADKMA010000026.1"/>
</dbReference>
<dbReference type="Pfam" id="PF13472">
    <property type="entry name" value="Lipase_GDSL_2"/>
    <property type="match status" value="1"/>
</dbReference>
<organism evidence="2 3">
    <name type="scientific">Streptomyces oryzae</name>
    <dbReference type="NCBI Taxonomy" id="1434886"/>
    <lineage>
        <taxon>Bacteria</taxon>
        <taxon>Bacillati</taxon>
        <taxon>Actinomycetota</taxon>
        <taxon>Actinomycetes</taxon>
        <taxon>Kitasatosporales</taxon>
        <taxon>Streptomycetaceae</taxon>
        <taxon>Streptomyces</taxon>
    </lineage>
</organism>
<keyword evidence="2" id="KW-0378">Hydrolase</keyword>
<dbReference type="InterPro" id="IPR013830">
    <property type="entry name" value="SGNH_hydro"/>
</dbReference>
<evidence type="ECO:0000259" key="1">
    <source>
        <dbReference type="Pfam" id="PF13472"/>
    </source>
</evidence>
<dbReference type="SUPFAM" id="SSF52266">
    <property type="entry name" value="SGNH hydrolase"/>
    <property type="match status" value="1"/>
</dbReference>
<dbReference type="InterPro" id="IPR051532">
    <property type="entry name" value="Ester_Hydrolysis_Enzymes"/>
</dbReference>
<dbReference type="Proteomes" id="UP001519064">
    <property type="component" value="Unassembled WGS sequence"/>
</dbReference>
<dbReference type="GO" id="GO:0016787">
    <property type="term" value="F:hydrolase activity"/>
    <property type="evidence" value="ECO:0007669"/>
    <property type="project" value="UniProtKB-KW"/>
</dbReference>
<comment type="caution">
    <text evidence="2">The sequence shown here is derived from an EMBL/GenBank/DDBJ whole genome shotgun (WGS) entry which is preliminary data.</text>
</comment>
<sequence length="234" mass="25876">MTHIVCLGDSHTRAQVGADYIKMLRKRLGAAYSFTNAGVNGDLACNALQRLDSVIDARPDIVTVLIGTNDANASLSETNVQMMTKMKKLQVRPTIDGYEENLRALTERLVKETDARIALLSLPVLGQDPGTLPVRRAAEYSKVVERTAAEYGAAYLPLYERQLAHLESTGAKDGIPFQDGKKLSSRAAMQHFMLFRSFDAISRSRGLELTTDFIHQNTRGATMIADLIEDFVRD</sequence>
<keyword evidence="3" id="KW-1185">Reference proteome</keyword>
<reference evidence="2 3" key="1">
    <citation type="submission" date="2020-11" db="EMBL/GenBank/DDBJ databases">
        <title>Streptomyces spirodelae sp. nov., isolated from duckweed.</title>
        <authorList>
            <person name="Saimee Y."/>
            <person name="Duangmal K."/>
        </authorList>
    </citation>
    <scope>NUCLEOTIDE SEQUENCE [LARGE SCALE GENOMIC DNA]</scope>
    <source>
        <strain evidence="2 3">S16-07</strain>
    </source>
</reference>
<protein>
    <submittedName>
        <fullName evidence="2">SGNH/GDSL hydrolase family protein</fullName>
    </submittedName>
</protein>
<name>A0ABS3X8D1_9ACTN</name>
<dbReference type="PANTHER" id="PTHR30383">
    <property type="entry name" value="THIOESTERASE 1/PROTEASE 1/LYSOPHOSPHOLIPASE L1"/>
    <property type="match status" value="1"/>
</dbReference>
<dbReference type="Gene3D" id="3.40.50.1110">
    <property type="entry name" value="SGNH hydrolase"/>
    <property type="match status" value="1"/>
</dbReference>
<gene>
    <name evidence="2" type="ORF">ITI46_08000</name>
</gene>
<dbReference type="EMBL" id="JADKMA010000026">
    <property type="protein sequence ID" value="MBO8191625.1"/>
    <property type="molecule type" value="Genomic_DNA"/>
</dbReference>
<proteinExistence type="predicted"/>
<dbReference type="InterPro" id="IPR036514">
    <property type="entry name" value="SGNH_hydro_sf"/>
</dbReference>
<evidence type="ECO:0000313" key="2">
    <source>
        <dbReference type="EMBL" id="MBO8191625.1"/>
    </source>
</evidence>
<evidence type="ECO:0000313" key="3">
    <source>
        <dbReference type="Proteomes" id="UP001519064"/>
    </source>
</evidence>
<dbReference type="CDD" id="cd00229">
    <property type="entry name" value="SGNH_hydrolase"/>
    <property type="match status" value="1"/>
</dbReference>
<feature type="domain" description="SGNH hydrolase-type esterase" evidence="1">
    <location>
        <begin position="6"/>
        <end position="161"/>
    </location>
</feature>
<dbReference type="PANTHER" id="PTHR30383:SF5">
    <property type="entry name" value="SGNH HYDROLASE-TYPE ESTERASE DOMAIN-CONTAINING PROTEIN"/>
    <property type="match status" value="1"/>
</dbReference>